<comment type="caution">
    <text evidence="2">The sequence shown here is derived from an EMBL/GenBank/DDBJ whole genome shotgun (WGS) entry which is preliminary data.</text>
</comment>
<dbReference type="Proteomes" id="UP001230908">
    <property type="component" value="Unassembled WGS sequence"/>
</dbReference>
<evidence type="ECO:0000313" key="2">
    <source>
        <dbReference type="EMBL" id="MDQ7907323.1"/>
    </source>
</evidence>
<sequence>MRSWPELRQPSRRGVLAAAVGAAVLGPISGCGLFGDEEEKAPPPAPDPLAPLLTEALSLAGQHEAAITAFPVLADRLTPVAQAHREHATALTKVIKAPAPSASASPDPSASPTPPGGDAKSTLAALRSAEVKGQKSAAQACQAAPADRAALLGSIAAARATHLEVVR</sequence>
<keyword evidence="3" id="KW-1185">Reference proteome</keyword>
<proteinExistence type="predicted"/>
<name>A0ABU0ZJV4_9ACTN</name>
<reference evidence="2 3" key="1">
    <citation type="submission" date="2023-08" db="EMBL/GenBank/DDBJ databases">
        <title>Phytohabitans sansha sp. nov., isolated from marine sediment.</title>
        <authorList>
            <person name="Zhao Y."/>
            <person name="Yi K."/>
        </authorList>
    </citation>
    <scope>NUCLEOTIDE SEQUENCE [LARGE SCALE GENOMIC DNA]</scope>
    <source>
        <strain evidence="2 3">ZYX-F-186</strain>
    </source>
</reference>
<feature type="compositionally biased region" description="Low complexity" evidence="1">
    <location>
        <begin position="97"/>
        <end position="108"/>
    </location>
</feature>
<gene>
    <name evidence="2" type="ORF">RB614_22665</name>
</gene>
<evidence type="ECO:0000256" key="1">
    <source>
        <dbReference type="SAM" id="MobiDB-lite"/>
    </source>
</evidence>
<accession>A0ABU0ZJV4</accession>
<evidence type="ECO:0000313" key="3">
    <source>
        <dbReference type="Proteomes" id="UP001230908"/>
    </source>
</evidence>
<organism evidence="2 3">
    <name type="scientific">Phytohabitans maris</name>
    <dbReference type="NCBI Taxonomy" id="3071409"/>
    <lineage>
        <taxon>Bacteria</taxon>
        <taxon>Bacillati</taxon>
        <taxon>Actinomycetota</taxon>
        <taxon>Actinomycetes</taxon>
        <taxon>Micromonosporales</taxon>
        <taxon>Micromonosporaceae</taxon>
    </lineage>
</organism>
<feature type="region of interest" description="Disordered" evidence="1">
    <location>
        <begin position="93"/>
        <end position="120"/>
    </location>
</feature>
<evidence type="ECO:0008006" key="4">
    <source>
        <dbReference type="Google" id="ProtNLM"/>
    </source>
</evidence>
<protein>
    <recommendedName>
        <fullName evidence="4">DUF4439 domain-containing protein</fullName>
    </recommendedName>
</protein>
<dbReference type="EMBL" id="JAVHUY010000021">
    <property type="protein sequence ID" value="MDQ7907323.1"/>
    <property type="molecule type" value="Genomic_DNA"/>
</dbReference>